<proteinExistence type="predicted"/>
<dbReference type="NCBIfam" id="NF037959">
    <property type="entry name" value="MFS_SpdSyn"/>
    <property type="match status" value="1"/>
</dbReference>
<protein>
    <submittedName>
        <fullName evidence="2">S-adenosyl-L-methionine-dependent methyltransferase</fullName>
    </submittedName>
</protein>
<dbReference type="GO" id="GO:0032259">
    <property type="term" value="P:methylation"/>
    <property type="evidence" value="ECO:0007669"/>
    <property type="project" value="UniProtKB-KW"/>
</dbReference>
<keyword evidence="1" id="KW-1133">Transmembrane helix</keyword>
<dbReference type="GO" id="GO:0008168">
    <property type="term" value="F:methyltransferase activity"/>
    <property type="evidence" value="ECO:0007669"/>
    <property type="project" value="UniProtKB-KW"/>
</dbReference>
<accession>A0ABR1KN32</accession>
<reference evidence="2 3" key="1">
    <citation type="submission" date="2024-04" db="EMBL/GenBank/DDBJ databases">
        <title>Phyllosticta paracitricarpa is synonymous to the EU quarantine fungus P. citricarpa based on phylogenomic analyses.</title>
        <authorList>
            <consortium name="Lawrence Berkeley National Laboratory"/>
            <person name="Van Ingen-Buijs V.A."/>
            <person name="Van Westerhoven A.C."/>
            <person name="Haridas S."/>
            <person name="Skiadas P."/>
            <person name="Martin F."/>
            <person name="Groenewald J.Z."/>
            <person name="Crous P.W."/>
            <person name="Seidl M.F."/>
        </authorList>
    </citation>
    <scope>NUCLEOTIDE SEQUENCE [LARGE SCALE GENOMIC DNA]</scope>
    <source>
        <strain evidence="2 3">CBS 123371</strain>
    </source>
</reference>
<feature type="transmembrane region" description="Helical" evidence="1">
    <location>
        <begin position="21"/>
        <end position="42"/>
    </location>
</feature>
<comment type="caution">
    <text evidence="2">The sequence shown here is derived from an EMBL/GenBank/DDBJ whole genome shotgun (WGS) entry which is preliminary data.</text>
</comment>
<keyword evidence="2" id="KW-0808">Transferase</keyword>
<evidence type="ECO:0000256" key="1">
    <source>
        <dbReference type="SAM" id="Phobius"/>
    </source>
</evidence>
<sequence>MAAKQKTVRKPKSADPSSKHVALSPLVAIVKASALTVLAGVASAVSQLTLSPVYGSIPASIWHSKAVVATLLSAVVTKGTLKNALGPRTSRWIPVLAFWSLPMQALLFRYSASFGAIYGPVVTEALTLFPILLLSIHCSIDLLDTCKISSFNSTFAEVISPLACYVTFSSVENFVANLLPPLMGSNPVLTRSGLSVLIAAFYAALSPSYLLVLVLPALFHTLRLNPHFPGSANFAVLNQTLNEHNYTIIERRESLTGYVSVLESQESWFRILRCDHSLLGGEWKVTPARMGTGQWHPEPIYSVFAMLEAVRLVMTGPADQQRPDSEKTALNIGLGIGTAPSGMIRHGINTTIVELDPAVHAMATEYFDLPSNHTAVISDAVPYVASTAAERPGSFNYIIHDVFTGGAEPAALFTYDFLSGLKMLLNPSDGVVAINYAGDLKLPTTQLVLQTIHAVFPSCRIFRDGEPAQDAHNAASDFINMIVYCRPVAEPIRFRQPEDADYLNSRVREHMMFPRSNWEVPFTPDPEAEVLRSGGEAVLEKGHQKSAVEHWGIMRMVIPPAVWELW</sequence>
<evidence type="ECO:0000313" key="2">
    <source>
        <dbReference type="EMBL" id="KAK7515349.1"/>
    </source>
</evidence>
<name>A0ABR1KN32_9PEZI</name>
<keyword evidence="1" id="KW-0812">Transmembrane</keyword>
<keyword evidence="3" id="KW-1185">Reference proteome</keyword>
<dbReference type="Gene3D" id="3.40.50.150">
    <property type="entry name" value="Vaccinia Virus protein VP39"/>
    <property type="match status" value="1"/>
</dbReference>
<dbReference type="EMBL" id="JBBPHU010000007">
    <property type="protein sequence ID" value="KAK7515349.1"/>
    <property type="molecule type" value="Genomic_DNA"/>
</dbReference>
<keyword evidence="2" id="KW-0489">Methyltransferase</keyword>
<dbReference type="SUPFAM" id="SSF53335">
    <property type="entry name" value="S-adenosyl-L-methionine-dependent methyltransferases"/>
    <property type="match status" value="1"/>
</dbReference>
<dbReference type="Proteomes" id="UP001363622">
    <property type="component" value="Unassembled WGS sequence"/>
</dbReference>
<feature type="transmembrane region" description="Helical" evidence="1">
    <location>
        <begin position="117"/>
        <end position="143"/>
    </location>
</feature>
<organism evidence="2 3">
    <name type="scientific">Phyllosticta citriasiana</name>
    <dbReference type="NCBI Taxonomy" id="595635"/>
    <lineage>
        <taxon>Eukaryota</taxon>
        <taxon>Fungi</taxon>
        <taxon>Dikarya</taxon>
        <taxon>Ascomycota</taxon>
        <taxon>Pezizomycotina</taxon>
        <taxon>Dothideomycetes</taxon>
        <taxon>Dothideomycetes incertae sedis</taxon>
        <taxon>Botryosphaeriales</taxon>
        <taxon>Phyllostictaceae</taxon>
        <taxon>Phyllosticta</taxon>
    </lineage>
</organism>
<feature type="transmembrane region" description="Helical" evidence="1">
    <location>
        <begin position="196"/>
        <end position="219"/>
    </location>
</feature>
<gene>
    <name evidence="2" type="ORF">IWZ03DRAFT_379285</name>
</gene>
<evidence type="ECO:0000313" key="3">
    <source>
        <dbReference type="Proteomes" id="UP001363622"/>
    </source>
</evidence>
<keyword evidence="1" id="KW-0472">Membrane</keyword>
<dbReference type="InterPro" id="IPR029063">
    <property type="entry name" value="SAM-dependent_MTases_sf"/>
</dbReference>